<name>A0A4S3IZT2_9EURO</name>
<proteinExistence type="predicted"/>
<organism evidence="1 2">
    <name type="scientific">Aspergillus tanneri</name>
    <dbReference type="NCBI Taxonomy" id="1220188"/>
    <lineage>
        <taxon>Eukaryota</taxon>
        <taxon>Fungi</taxon>
        <taxon>Dikarya</taxon>
        <taxon>Ascomycota</taxon>
        <taxon>Pezizomycotina</taxon>
        <taxon>Eurotiomycetes</taxon>
        <taxon>Eurotiomycetidae</taxon>
        <taxon>Eurotiales</taxon>
        <taxon>Aspergillaceae</taxon>
        <taxon>Aspergillus</taxon>
        <taxon>Aspergillus subgen. Circumdati</taxon>
    </lineage>
</organism>
<gene>
    <name evidence="1" type="ORF">EYZ11_012710</name>
</gene>
<comment type="caution">
    <text evidence="1">The sequence shown here is derived from an EMBL/GenBank/DDBJ whole genome shotgun (WGS) entry which is preliminary data.</text>
</comment>
<evidence type="ECO:0000313" key="1">
    <source>
        <dbReference type="EMBL" id="THC87845.1"/>
    </source>
</evidence>
<dbReference type="EMBL" id="SOSA01001021">
    <property type="protein sequence ID" value="THC87845.1"/>
    <property type="molecule type" value="Genomic_DNA"/>
</dbReference>
<protein>
    <submittedName>
        <fullName evidence="1">Uncharacterized protein</fullName>
    </submittedName>
</protein>
<evidence type="ECO:0000313" key="2">
    <source>
        <dbReference type="Proteomes" id="UP000308092"/>
    </source>
</evidence>
<dbReference type="VEuPathDB" id="FungiDB:EYZ11_012710"/>
<accession>A0A4S3IZT2</accession>
<keyword evidence="2" id="KW-1185">Reference proteome</keyword>
<dbReference type="AlphaFoldDB" id="A0A4S3IZT2"/>
<dbReference type="Proteomes" id="UP000308092">
    <property type="component" value="Unassembled WGS sequence"/>
</dbReference>
<reference evidence="1 2" key="1">
    <citation type="submission" date="2019-03" db="EMBL/GenBank/DDBJ databases">
        <title>The genome sequence of a newly discovered highly antifungal drug resistant Aspergillus species, Aspergillus tanneri NIH 1004.</title>
        <authorList>
            <person name="Mounaud S."/>
            <person name="Singh I."/>
            <person name="Joardar V."/>
            <person name="Pakala S."/>
            <person name="Pakala S."/>
            <person name="Venepally P."/>
            <person name="Hoover J."/>
            <person name="Nierman W."/>
            <person name="Chung J."/>
            <person name="Losada L."/>
        </authorList>
    </citation>
    <scope>NUCLEOTIDE SEQUENCE [LARGE SCALE GENOMIC DNA]</scope>
    <source>
        <strain evidence="1 2">NIH1004</strain>
    </source>
</reference>
<sequence length="52" mass="5908">MQNDASIEPAPAPDLDILPKSEREIYYYSTNPGLFIPKTAFTRLVRQAVKKI</sequence>